<gene>
    <name evidence="1" type="ORF">BpHYR1_006606</name>
</gene>
<comment type="caution">
    <text evidence="1">The sequence shown here is derived from an EMBL/GenBank/DDBJ whole genome shotgun (WGS) entry which is preliminary data.</text>
</comment>
<dbReference type="EMBL" id="REGN01005548">
    <property type="protein sequence ID" value="RNA12960.1"/>
    <property type="molecule type" value="Genomic_DNA"/>
</dbReference>
<reference evidence="1 2" key="1">
    <citation type="journal article" date="2018" name="Sci. Rep.">
        <title>Genomic signatures of local adaptation to the degree of environmental predictability in rotifers.</title>
        <authorList>
            <person name="Franch-Gras L."/>
            <person name="Hahn C."/>
            <person name="Garcia-Roger E.M."/>
            <person name="Carmona M.J."/>
            <person name="Serra M."/>
            <person name="Gomez A."/>
        </authorList>
    </citation>
    <scope>NUCLEOTIDE SEQUENCE [LARGE SCALE GENOMIC DNA]</scope>
    <source>
        <strain evidence="1">HYR1</strain>
    </source>
</reference>
<accession>A0A3M7QNQ9</accession>
<keyword evidence="2" id="KW-1185">Reference proteome</keyword>
<name>A0A3M7QNQ9_BRAPC</name>
<sequence length="100" mass="11062">MTACTAARSPQLSNSNSSILGCTLAFHVRTHVLVLSIARLSTMAKCSHWPSWNSSEQLKLTEESLLDVLELVQQTLVRVDEQRVVLGAQVDAQTRRESVL</sequence>
<organism evidence="1 2">
    <name type="scientific">Brachionus plicatilis</name>
    <name type="common">Marine rotifer</name>
    <name type="synonym">Brachionus muelleri</name>
    <dbReference type="NCBI Taxonomy" id="10195"/>
    <lineage>
        <taxon>Eukaryota</taxon>
        <taxon>Metazoa</taxon>
        <taxon>Spiralia</taxon>
        <taxon>Gnathifera</taxon>
        <taxon>Rotifera</taxon>
        <taxon>Eurotatoria</taxon>
        <taxon>Monogononta</taxon>
        <taxon>Pseudotrocha</taxon>
        <taxon>Ploima</taxon>
        <taxon>Brachionidae</taxon>
        <taxon>Brachionus</taxon>
    </lineage>
</organism>
<evidence type="ECO:0000313" key="2">
    <source>
        <dbReference type="Proteomes" id="UP000276133"/>
    </source>
</evidence>
<dbReference type="Proteomes" id="UP000276133">
    <property type="component" value="Unassembled WGS sequence"/>
</dbReference>
<evidence type="ECO:0000313" key="1">
    <source>
        <dbReference type="EMBL" id="RNA12960.1"/>
    </source>
</evidence>
<proteinExistence type="predicted"/>
<dbReference type="AlphaFoldDB" id="A0A3M7QNQ9"/>
<protein>
    <submittedName>
        <fullName evidence="1">Uncharacterized protein</fullName>
    </submittedName>
</protein>